<dbReference type="Pfam" id="PF18962">
    <property type="entry name" value="Por_Secre_tail"/>
    <property type="match status" value="1"/>
</dbReference>
<dbReference type="PANTHER" id="PTHR43628">
    <property type="entry name" value="ACTIVATOR OF C KINASE PROTEIN 1-RELATED"/>
    <property type="match status" value="1"/>
</dbReference>
<comment type="caution">
    <text evidence="4">The sequence shown here is derived from an EMBL/GenBank/DDBJ whole genome shotgun (WGS) entry which is preliminary data.</text>
</comment>
<feature type="signal peptide" evidence="2">
    <location>
        <begin position="1"/>
        <end position="18"/>
    </location>
</feature>
<dbReference type="EMBL" id="JAINUY010000007">
    <property type="protein sequence ID" value="MBZ4036834.1"/>
    <property type="molecule type" value="Genomic_DNA"/>
</dbReference>
<evidence type="ECO:0000259" key="3">
    <source>
        <dbReference type="Pfam" id="PF18962"/>
    </source>
</evidence>
<organism evidence="4 5">
    <name type="scientific">Flavobacterium potami</name>
    <dbReference type="NCBI Taxonomy" id="2872310"/>
    <lineage>
        <taxon>Bacteria</taxon>
        <taxon>Pseudomonadati</taxon>
        <taxon>Bacteroidota</taxon>
        <taxon>Flavobacteriia</taxon>
        <taxon>Flavobacteriales</taxon>
        <taxon>Flavobacteriaceae</taxon>
        <taxon>Flavobacterium</taxon>
    </lineage>
</organism>
<dbReference type="InterPro" id="IPR026444">
    <property type="entry name" value="Secre_tail"/>
</dbReference>
<dbReference type="PANTHER" id="PTHR43628:SF1">
    <property type="entry name" value="CHITIN SYNTHASE REGULATORY FACTOR 2-RELATED"/>
    <property type="match status" value="1"/>
</dbReference>
<protein>
    <submittedName>
        <fullName evidence="4">T9SS type A sorting domain-containing protein</fullName>
    </submittedName>
</protein>
<evidence type="ECO:0000313" key="5">
    <source>
        <dbReference type="Proteomes" id="UP001139366"/>
    </source>
</evidence>
<dbReference type="NCBIfam" id="TIGR04183">
    <property type="entry name" value="Por_Secre_tail"/>
    <property type="match status" value="1"/>
</dbReference>
<name>A0A9X1KRV2_9FLAO</name>
<dbReference type="SUPFAM" id="SSF81901">
    <property type="entry name" value="HCP-like"/>
    <property type="match status" value="1"/>
</dbReference>
<dbReference type="Proteomes" id="UP001139366">
    <property type="component" value="Unassembled WGS sequence"/>
</dbReference>
<keyword evidence="1 2" id="KW-0732">Signal</keyword>
<gene>
    <name evidence="4" type="ORF">K6T82_18840</name>
</gene>
<evidence type="ECO:0000256" key="1">
    <source>
        <dbReference type="ARBA" id="ARBA00022729"/>
    </source>
</evidence>
<feature type="domain" description="Secretion system C-terminal sorting" evidence="3">
    <location>
        <begin position="408"/>
        <end position="484"/>
    </location>
</feature>
<dbReference type="RefSeq" id="WP_223709295.1">
    <property type="nucleotide sequence ID" value="NZ_JAINUY010000007.1"/>
</dbReference>
<dbReference type="InterPro" id="IPR006597">
    <property type="entry name" value="Sel1-like"/>
</dbReference>
<dbReference type="SMART" id="SM00671">
    <property type="entry name" value="SEL1"/>
    <property type="match status" value="4"/>
</dbReference>
<evidence type="ECO:0000256" key="2">
    <source>
        <dbReference type="SAM" id="SignalP"/>
    </source>
</evidence>
<dbReference type="InterPro" id="IPR011990">
    <property type="entry name" value="TPR-like_helical_dom_sf"/>
</dbReference>
<reference evidence="4 5" key="1">
    <citation type="journal article" date="2023" name="Antonie Van Leeuwenhoek">
        <title>Flavobacterium potami sp. nov., a multi-metal resistance genes harbouring bacterium isolated from shallow river silt.</title>
        <authorList>
            <person name="Li S."/>
            <person name="Mao S."/>
            <person name="Mu W."/>
            <person name="Guo B."/>
            <person name="Li C."/>
            <person name="Zhu Q."/>
            <person name="Hou X."/>
            <person name="Zhao Y."/>
            <person name="Wei S."/>
            <person name="Liu H."/>
            <person name="Liu A."/>
        </authorList>
    </citation>
    <scope>NUCLEOTIDE SEQUENCE [LARGE SCALE GENOMIC DNA]</scope>
    <source>
        <strain evidence="4 5">17A</strain>
    </source>
</reference>
<sequence>MKKMLSFISLFAVFCVTAQVNCEDKIQNAKKILDSNKLYNNYETLFQEILPCAASGDPLAQNYIGLMYVHGFGVQKDEAKGFAYIEKAAKSGNAVGEYNLGKLYSEGRGCKLNMYIAVEWYKKAIEQKNSRAAYSLGYMYLKGLGVPQDYSKAIEWFQKSDYAMAKHWLGVCYYLGYGVPQNTEKALEYLYGNTTPNSVAFLENLKTDKREKLLSQTQNAINEANKADKKINPELISDSREMMFSEEAENQKIKPKTILGEWTGRFIEYDWSGMTPIRVLPIDLTVGKNSNGNLQCTINFEGQTFKSKAILQENTLIVEDFKFKLEQLYPHDFKNDKLEYEVFGMNISQKNYNNIPYLLFDVDSFIDYWREPGTPITLILRPKNSQISAQDEALMLALAAQKADFIKVYPVPFNEQLYVAFDLNKPAKVQVSLTSVTTGQTQLVAATNLENGLQSYTVDTNNLPRGFYIVQVHEDETVHTKTIIKQ</sequence>
<evidence type="ECO:0000313" key="4">
    <source>
        <dbReference type="EMBL" id="MBZ4036834.1"/>
    </source>
</evidence>
<proteinExistence type="predicted"/>
<feature type="chain" id="PRO_5040996468" evidence="2">
    <location>
        <begin position="19"/>
        <end position="486"/>
    </location>
</feature>
<dbReference type="Pfam" id="PF08238">
    <property type="entry name" value="Sel1"/>
    <property type="match status" value="4"/>
</dbReference>
<dbReference type="Gene3D" id="1.25.40.10">
    <property type="entry name" value="Tetratricopeptide repeat domain"/>
    <property type="match status" value="1"/>
</dbReference>
<accession>A0A9X1KRV2</accession>
<keyword evidence="5" id="KW-1185">Reference proteome</keyword>
<dbReference type="InterPro" id="IPR052945">
    <property type="entry name" value="Mitotic_Regulator"/>
</dbReference>
<dbReference type="AlphaFoldDB" id="A0A9X1KRV2"/>